<evidence type="ECO:0000313" key="1">
    <source>
        <dbReference type="EMBL" id="MBE9218686.1"/>
    </source>
</evidence>
<evidence type="ECO:0000313" key="2">
    <source>
        <dbReference type="Proteomes" id="UP000597867"/>
    </source>
</evidence>
<keyword evidence="2" id="KW-1185">Reference proteome</keyword>
<proteinExistence type="predicted"/>
<reference evidence="1" key="1">
    <citation type="submission" date="2020-10" db="EMBL/GenBank/DDBJ databases">
        <authorList>
            <person name="Castelo-Branco R."/>
            <person name="Eusebio N."/>
            <person name="Adriana R."/>
            <person name="Vieira A."/>
            <person name="Brugerolle De Fraissinette N."/>
            <person name="Rezende De Castro R."/>
            <person name="Schneider M.P."/>
            <person name="Vasconcelos V."/>
            <person name="Leao P.N."/>
        </authorList>
    </citation>
    <scope>NUCLEOTIDE SEQUENCE</scope>
    <source>
        <strain evidence="1">LEGE 04289</strain>
    </source>
</reference>
<dbReference type="Proteomes" id="UP000597867">
    <property type="component" value="Unassembled WGS sequence"/>
</dbReference>
<name>A0ACC5PZN7_DOLFA</name>
<organism evidence="1 2">
    <name type="scientific">Dolichospermum flos-aquae LEGE 04289</name>
    <dbReference type="NCBI Taxonomy" id="1828708"/>
    <lineage>
        <taxon>Bacteria</taxon>
        <taxon>Bacillati</taxon>
        <taxon>Cyanobacteriota</taxon>
        <taxon>Cyanophyceae</taxon>
        <taxon>Nostocales</taxon>
        <taxon>Aphanizomenonaceae</taxon>
        <taxon>Dolichospermum</taxon>
    </lineage>
</organism>
<protein>
    <submittedName>
        <fullName evidence="1">Uncharacterized protein</fullName>
    </submittedName>
</protein>
<comment type="caution">
    <text evidence="1">The sequence shown here is derived from an EMBL/GenBank/DDBJ whole genome shotgun (WGS) entry which is preliminary data.</text>
</comment>
<gene>
    <name evidence="1" type="ORF">IQ222_07770</name>
</gene>
<accession>A0ACC5PZN7</accession>
<dbReference type="EMBL" id="JADEWF010000020">
    <property type="protein sequence ID" value="MBE9218686.1"/>
    <property type="molecule type" value="Genomic_DNA"/>
</dbReference>
<sequence>MNLETSLRPAIRKLIHSSQVKPEAVGVILAGLENENVTAEDWQTLFNKEGAEIAIKQKIYSPQLVRLITLRAIVIPETLPQFLAWLNIQGGKKPDEHQTISLEFQKDIRGLFPQEQLTKGINYLLVNLLNKQISVDCVYWLLTIDGSAWVYAQKEFITDVKYDLQLICDYFAGQLDQKFFKRRKQVWATLISNWQGIQQGYYKGEEYQPLAELLARLKEYELAAYFYQVSQGHVTNDLFNNMTYEKYLRLNSNEHKLSKILFDELLYQEYRNSHITVYGLQIKRKPTLIAFMSNFIWEKLILTSINFAGRLLKKTIEFLVDLVKWIFKALMWLFLISIGLAALGFGLQSFGVFFLIFIFYLIGAGSEK</sequence>